<dbReference type="PANTHER" id="PTHR30007:SF1">
    <property type="entry name" value="BLR1914 PROTEIN"/>
    <property type="match status" value="1"/>
</dbReference>
<sequence>MRGIPPIRSRYGPRGRRPAKLHADQGYDFDHLRGWLRRRQIVPRIARRGIEPSGRLGRHHLVVERTMSWLNGCRRLHRRYERKAEHFLAFVGIASTLICCRRTIIEPTR</sequence>
<proteinExistence type="predicted"/>
<evidence type="ECO:0000313" key="4">
    <source>
        <dbReference type="Proteomes" id="UP001160499"/>
    </source>
</evidence>
<dbReference type="PANTHER" id="PTHR30007">
    <property type="entry name" value="PHP DOMAIN PROTEIN"/>
    <property type="match status" value="1"/>
</dbReference>
<name>A0ABT6LDS4_9ACTN</name>
<evidence type="ECO:0000313" key="3">
    <source>
        <dbReference type="EMBL" id="MDH6214464.1"/>
    </source>
</evidence>
<dbReference type="Proteomes" id="UP001160499">
    <property type="component" value="Unassembled WGS sequence"/>
</dbReference>
<dbReference type="Pfam" id="PF13586">
    <property type="entry name" value="DDE_Tnp_1_2"/>
    <property type="match status" value="1"/>
</dbReference>
<gene>
    <name evidence="3" type="ORF">M2283_001747</name>
</gene>
<accession>A0ABT6LDS4</accession>
<evidence type="ECO:0000259" key="2">
    <source>
        <dbReference type="Pfam" id="PF13586"/>
    </source>
</evidence>
<feature type="compositionally biased region" description="Basic residues" evidence="1">
    <location>
        <begin position="11"/>
        <end position="20"/>
    </location>
</feature>
<organism evidence="3 4">
    <name type="scientific">Streptomyces pseudovenezuelae</name>
    <dbReference type="NCBI Taxonomy" id="67350"/>
    <lineage>
        <taxon>Bacteria</taxon>
        <taxon>Bacillati</taxon>
        <taxon>Actinomycetota</taxon>
        <taxon>Actinomycetes</taxon>
        <taxon>Kitasatosporales</taxon>
        <taxon>Streptomycetaceae</taxon>
        <taxon>Streptomyces</taxon>
        <taxon>Streptomyces aurantiacus group</taxon>
    </lineage>
</organism>
<evidence type="ECO:0000256" key="1">
    <source>
        <dbReference type="SAM" id="MobiDB-lite"/>
    </source>
</evidence>
<protein>
    <submittedName>
        <fullName evidence="3">Transposase</fullName>
    </submittedName>
</protein>
<comment type="caution">
    <text evidence="3">The sequence shown here is derived from an EMBL/GenBank/DDBJ whole genome shotgun (WGS) entry which is preliminary data.</text>
</comment>
<dbReference type="InterPro" id="IPR025668">
    <property type="entry name" value="Tnp_DDE_dom"/>
</dbReference>
<feature type="region of interest" description="Disordered" evidence="1">
    <location>
        <begin position="1"/>
        <end position="20"/>
    </location>
</feature>
<keyword evidence="4" id="KW-1185">Reference proteome</keyword>
<reference evidence="3 4" key="1">
    <citation type="submission" date="2023-04" db="EMBL/GenBank/DDBJ databases">
        <title>Forest soil microbial communities from Buena Vista Peninsula, Colon Province, Panama.</title>
        <authorList>
            <person name="Bouskill N."/>
        </authorList>
    </citation>
    <scope>NUCLEOTIDE SEQUENCE [LARGE SCALE GENOMIC DNA]</scope>
    <source>
        <strain evidence="3 4">GGS1</strain>
    </source>
</reference>
<dbReference type="EMBL" id="JARXVH010000002">
    <property type="protein sequence ID" value="MDH6214464.1"/>
    <property type="molecule type" value="Genomic_DNA"/>
</dbReference>
<feature type="domain" description="Transposase DDE" evidence="2">
    <location>
        <begin position="21"/>
        <end position="98"/>
    </location>
</feature>